<evidence type="ECO:0000313" key="2">
    <source>
        <dbReference type="Proteomes" id="UP000250928"/>
    </source>
</evidence>
<gene>
    <name evidence="1" type="ORF">C3L24_05090</name>
</gene>
<reference evidence="1 2" key="1">
    <citation type="submission" date="2018-01" db="EMBL/GenBank/DDBJ databases">
        <title>Novel co-symbiosis in the lucinid bivalve Phacoides pectinatus.</title>
        <authorList>
            <person name="Lim S.J."/>
            <person name="Davis B.G."/>
            <person name="Gill D.E."/>
            <person name="Engel A.S."/>
            <person name="Anderson L.C."/>
            <person name="Campbell B.J."/>
        </authorList>
    </citation>
    <scope>NUCLEOTIDE SEQUENCE [LARGE SCALE GENOMIC DNA]</scope>
    <source>
        <strain evidence="1">N3_P5</strain>
    </source>
</reference>
<dbReference type="Gene3D" id="3.40.50.2000">
    <property type="entry name" value="Glycogen Phosphorylase B"/>
    <property type="match status" value="2"/>
</dbReference>
<dbReference type="Proteomes" id="UP000250928">
    <property type="component" value="Unassembled WGS sequence"/>
</dbReference>
<sequence>MSNILFTWELGGNTGHLHKLVPIIGRMIARGHRVSFITKDLIGSRRLLGDLPVALFPAPLWRGKVKGLPPVVCYPDILLRTGFMDTDGMVALVEGWMALFRLLAPDLIVAEHSPGALVAARVARLPCVLVGTGFTVPRPAQPFPSITPWQKVEPDRLRSGTDKAREMINRVLVKSGGEPLERLADLFTPHDSVLTTLPELDHYGPRPAASYCGPIMLRSTKPRPQWPQSGGPRIFVYLHAHLPVFPELMRQLAELECAALVVAPDLASSDVKRFQRAHLRLTPEQVDMGMVAEEADAVFNHASHGMVVELLRLGKPPIMLPSYVEQALLAYRVFQRGLGIMAQPSSGGWDYGRLIRRLIGDQAMAAKAAAFAKRYRAFDQNQVLEALAEKLEHLAGS</sequence>
<dbReference type="SUPFAM" id="SSF53756">
    <property type="entry name" value="UDP-Glycosyltransferase/glycogen phosphorylase"/>
    <property type="match status" value="1"/>
</dbReference>
<dbReference type="AlphaFoldDB" id="A0A6N4E203"/>
<dbReference type="EMBL" id="PQCO01000167">
    <property type="protein sequence ID" value="PUE03068.1"/>
    <property type="molecule type" value="Genomic_DNA"/>
</dbReference>
<organism evidence="1 2">
    <name type="scientific">Candidatus Sedimenticola endophacoides</name>
    <dbReference type="NCBI Taxonomy" id="2548426"/>
    <lineage>
        <taxon>Bacteria</taxon>
        <taxon>Pseudomonadati</taxon>
        <taxon>Pseudomonadota</taxon>
        <taxon>Gammaproteobacteria</taxon>
        <taxon>Chromatiales</taxon>
        <taxon>Sedimenticolaceae</taxon>
        <taxon>Sedimenticola</taxon>
    </lineage>
</organism>
<evidence type="ECO:0000313" key="1">
    <source>
        <dbReference type="EMBL" id="PUE03068.1"/>
    </source>
</evidence>
<comment type="caution">
    <text evidence="1">The sequence shown here is derived from an EMBL/GenBank/DDBJ whole genome shotgun (WGS) entry which is preliminary data.</text>
</comment>
<proteinExistence type="predicted"/>
<protein>
    <recommendedName>
        <fullName evidence="3">UDP-glucuronosyltransferase</fullName>
    </recommendedName>
</protein>
<evidence type="ECO:0008006" key="3">
    <source>
        <dbReference type="Google" id="ProtNLM"/>
    </source>
</evidence>
<accession>A0A6N4E203</accession>
<name>A0A6N4E203_9GAMM</name>